<dbReference type="EMBL" id="JAELXT010000006">
    <property type="protein sequence ID" value="MBJ6125418.1"/>
    <property type="molecule type" value="Genomic_DNA"/>
</dbReference>
<proteinExistence type="predicted"/>
<dbReference type="RefSeq" id="WP_199048254.1">
    <property type="nucleotide sequence ID" value="NZ_JAELXT010000006.1"/>
</dbReference>
<evidence type="ECO:0008006" key="3">
    <source>
        <dbReference type="Google" id="ProtNLM"/>
    </source>
</evidence>
<sequence length="98" mass="11358">MHQRLARALRDALIEAKGNGIAWVPSADSEDDHLFIDGEYVERILHLRDGRYDWYLSNRKSTYHIVFGHSGCRGVVDTREEAMRLAEEKLREFEPEAA</sequence>
<gene>
    <name evidence="1" type="ORF">JAO75_08335</name>
</gene>
<keyword evidence="2" id="KW-1185">Reference proteome</keyword>
<organism evidence="1 2">
    <name type="scientific">Microvirga splendida</name>
    <dbReference type="NCBI Taxonomy" id="2795727"/>
    <lineage>
        <taxon>Bacteria</taxon>
        <taxon>Pseudomonadati</taxon>
        <taxon>Pseudomonadota</taxon>
        <taxon>Alphaproteobacteria</taxon>
        <taxon>Hyphomicrobiales</taxon>
        <taxon>Methylobacteriaceae</taxon>
        <taxon>Microvirga</taxon>
    </lineage>
</organism>
<protein>
    <recommendedName>
        <fullName evidence="3">DUF1508 domain-containing protein</fullName>
    </recommendedName>
</protein>
<accession>A0ABS0Y0E9</accession>
<evidence type="ECO:0000313" key="2">
    <source>
        <dbReference type="Proteomes" id="UP000620670"/>
    </source>
</evidence>
<comment type="caution">
    <text evidence="1">The sequence shown here is derived from an EMBL/GenBank/DDBJ whole genome shotgun (WGS) entry which is preliminary data.</text>
</comment>
<name>A0ABS0Y0E9_9HYPH</name>
<evidence type="ECO:0000313" key="1">
    <source>
        <dbReference type="EMBL" id="MBJ6125418.1"/>
    </source>
</evidence>
<dbReference type="Proteomes" id="UP000620670">
    <property type="component" value="Unassembled WGS sequence"/>
</dbReference>
<reference evidence="2" key="1">
    <citation type="submission" date="2020-12" db="EMBL/GenBank/DDBJ databases">
        <title>Hymenobacter sp.</title>
        <authorList>
            <person name="Kim M.K."/>
        </authorList>
    </citation>
    <scope>NUCLEOTIDE SEQUENCE [LARGE SCALE GENOMIC DNA]</scope>
    <source>
        <strain evidence="2">BT325</strain>
    </source>
</reference>